<organism evidence="4 5">
    <name type="scientific">Roseibium aggregatum</name>
    <dbReference type="NCBI Taxonomy" id="187304"/>
    <lineage>
        <taxon>Bacteria</taxon>
        <taxon>Pseudomonadati</taxon>
        <taxon>Pseudomonadota</taxon>
        <taxon>Alphaproteobacteria</taxon>
        <taxon>Hyphomicrobiales</taxon>
        <taxon>Stappiaceae</taxon>
        <taxon>Roseibium</taxon>
    </lineage>
</organism>
<dbReference type="Gene3D" id="3.40.50.2000">
    <property type="entry name" value="Glycogen Phosphorylase B"/>
    <property type="match status" value="2"/>
</dbReference>
<feature type="domain" description="Glycosyltransferase 2-like" evidence="2">
    <location>
        <begin position="13"/>
        <end position="144"/>
    </location>
</feature>
<dbReference type="GO" id="GO:0016757">
    <property type="term" value="F:glycosyltransferase activity"/>
    <property type="evidence" value="ECO:0007669"/>
    <property type="project" value="InterPro"/>
</dbReference>
<dbReference type="InterPro" id="IPR001173">
    <property type="entry name" value="Glyco_trans_2-like"/>
</dbReference>
<evidence type="ECO:0000313" key="4">
    <source>
        <dbReference type="EMBL" id="MBN9673835.1"/>
    </source>
</evidence>
<dbReference type="PANTHER" id="PTHR12526">
    <property type="entry name" value="GLYCOSYLTRANSFERASE"/>
    <property type="match status" value="1"/>
</dbReference>
<feature type="domain" description="Glycosyl transferase family 1" evidence="1">
    <location>
        <begin position="685"/>
        <end position="827"/>
    </location>
</feature>
<dbReference type="InterPro" id="IPR028098">
    <property type="entry name" value="Glyco_trans_4-like_N"/>
</dbReference>
<dbReference type="SUPFAM" id="SSF53448">
    <property type="entry name" value="Nucleotide-diphospho-sugar transferases"/>
    <property type="match status" value="1"/>
</dbReference>
<name>A0A939EIM5_9HYPH</name>
<feature type="domain" description="Glycosyltransferase subfamily 4-like N-terminal" evidence="3">
    <location>
        <begin position="494"/>
        <end position="662"/>
    </location>
</feature>
<dbReference type="AlphaFoldDB" id="A0A939EIM5"/>
<reference evidence="4" key="1">
    <citation type="submission" date="2020-12" db="EMBL/GenBank/DDBJ databases">
        <title>Oil enriched cultivation method for isolating marine PHA-producing bacteria.</title>
        <authorList>
            <person name="Zheng W."/>
            <person name="Yu S."/>
            <person name="Huang Y."/>
        </authorList>
    </citation>
    <scope>NUCLEOTIDE SEQUENCE</scope>
    <source>
        <strain evidence="4">SY-2-12</strain>
    </source>
</reference>
<comment type="caution">
    <text evidence="4">The sequence shown here is derived from an EMBL/GenBank/DDBJ whole genome shotgun (WGS) entry which is preliminary data.</text>
</comment>
<evidence type="ECO:0000259" key="3">
    <source>
        <dbReference type="Pfam" id="PF13439"/>
    </source>
</evidence>
<protein>
    <submittedName>
        <fullName evidence="4">Glycosyltransferase</fullName>
    </submittedName>
</protein>
<sequence length="893" mass="99424">MSSSEAQTDLIAVAMPLYGHAALAMEAIQSVLSSKPSGCRIAIVVSVDGDIRQETFEQLLLFSAAYPSIHVIFGENAGPGGARNRAIDFVLEELPEARAVYFLDADNRVLPTTIETLYRTLVSSDCGWVYTNIDTFSVSWRSHYGNRYSRLVHCITDNICDTGSMIAIEVFQAGVRFNDDRQNGFEDWEFWLSCIEHGFVGKPCHDTTFEYRLRAESRFKEANRDRAASESFLKKRHKSLYQRPTLVDFEHEECPRYLFMRTEDSSLSCFSDPIKPGKSIRLDELVAEFWASVGEPDNVHFPPFVMAGSGATLELLRSSHMLPGILTHLEVLSEKANVVFVHLSNDGKQRELKSTIYEAGAQNVPPADLIFLSTSLMRDVINNDALDWFSTIGNDQIWPTVAVLNVRFPYPKKVPRRALIPPQQIILSCFNAVAKSSLRRMADRRWTWRPMRLMPYSELFRAMRRELGGSPVLPLGHNEQGKRTVALLVPNASFGGAEKVIYAAARELKASGYETHLFVLGNARMDVIDEFNTSFDYIHFWNEGIPAWGGSGLFVGQDFIAEDHPMDWQPLKGLLSGFDLIINNHVMAVHPLISRLRSEGSRTACYLHVIDSTVFQRPAGQPYAAIAHEHCYDAFLTCSEQLKTYLHSFGVPFEKTFAVPNGASFTVPPKVLSEVVSKRREDGRDRPLRLLYMGRLDRQKGIDRLTAALGRLRARGTPFEALAIGGEILADSNVSWADRLREQDVTVQPPVFASNDLIKALGWADILVMPSRWEGAPLMITEAQQLGCVPIATAVGAVGELITNWEDGILIDVPTDAEVVSELVNVVEAVATDRSRLAPLVEGCLRSAAQRSWSSSFAEFIGWCDETAANSAAARPAAPGRHEITYRDVAAAE</sequence>
<dbReference type="Pfam" id="PF00534">
    <property type="entry name" value="Glycos_transf_1"/>
    <property type="match status" value="1"/>
</dbReference>
<dbReference type="Proteomes" id="UP000664096">
    <property type="component" value="Unassembled WGS sequence"/>
</dbReference>
<dbReference type="CDD" id="cd03801">
    <property type="entry name" value="GT4_PimA-like"/>
    <property type="match status" value="1"/>
</dbReference>
<dbReference type="RefSeq" id="WP_207144104.1">
    <property type="nucleotide sequence ID" value="NZ_JAEKJZ010000008.1"/>
</dbReference>
<dbReference type="CDD" id="cd00761">
    <property type="entry name" value="Glyco_tranf_GTA_type"/>
    <property type="match status" value="1"/>
</dbReference>
<dbReference type="InterPro" id="IPR001296">
    <property type="entry name" value="Glyco_trans_1"/>
</dbReference>
<dbReference type="Pfam" id="PF00535">
    <property type="entry name" value="Glycos_transf_2"/>
    <property type="match status" value="1"/>
</dbReference>
<evidence type="ECO:0000259" key="1">
    <source>
        <dbReference type="Pfam" id="PF00534"/>
    </source>
</evidence>
<evidence type="ECO:0000313" key="5">
    <source>
        <dbReference type="Proteomes" id="UP000664096"/>
    </source>
</evidence>
<proteinExistence type="predicted"/>
<dbReference type="Pfam" id="PF13439">
    <property type="entry name" value="Glyco_transf_4"/>
    <property type="match status" value="1"/>
</dbReference>
<evidence type="ECO:0000259" key="2">
    <source>
        <dbReference type="Pfam" id="PF00535"/>
    </source>
</evidence>
<accession>A0A939EIM5</accession>
<dbReference type="SUPFAM" id="SSF53756">
    <property type="entry name" value="UDP-Glycosyltransferase/glycogen phosphorylase"/>
    <property type="match status" value="1"/>
</dbReference>
<dbReference type="Gene3D" id="3.90.550.10">
    <property type="entry name" value="Spore Coat Polysaccharide Biosynthesis Protein SpsA, Chain A"/>
    <property type="match status" value="1"/>
</dbReference>
<dbReference type="EMBL" id="JAEKJZ010000008">
    <property type="protein sequence ID" value="MBN9673835.1"/>
    <property type="molecule type" value="Genomic_DNA"/>
</dbReference>
<gene>
    <name evidence="4" type="ORF">JF539_25995</name>
</gene>
<dbReference type="InterPro" id="IPR029044">
    <property type="entry name" value="Nucleotide-diphossugar_trans"/>
</dbReference>